<accession>A0A370XD82</accession>
<evidence type="ECO:0000256" key="1">
    <source>
        <dbReference type="SAM" id="Phobius"/>
    </source>
</evidence>
<reference evidence="2 3" key="1">
    <citation type="submission" date="2018-07" db="EMBL/GenBank/DDBJ databases">
        <title>Dyella monticola sp. nov. and Dyella psychrodurans sp. nov. isolated from monsoon evergreen broad-leaved forest soil of Dinghu Mountain, China.</title>
        <authorList>
            <person name="Gao Z."/>
            <person name="Qiu L."/>
        </authorList>
    </citation>
    <scope>NUCLEOTIDE SEQUENCE [LARGE SCALE GENOMIC DNA]</scope>
    <source>
        <strain evidence="2 3">4MSK11</strain>
    </source>
</reference>
<keyword evidence="1" id="KW-0472">Membrane</keyword>
<proteinExistence type="predicted"/>
<dbReference type="AlphaFoldDB" id="A0A370XD82"/>
<feature type="transmembrane region" description="Helical" evidence="1">
    <location>
        <begin position="6"/>
        <end position="25"/>
    </location>
</feature>
<keyword evidence="3" id="KW-1185">Reference proteome</keyword>
<evidence type="ECO:0000313" key="3">
    <source>
        <dbReference type="Proteomes" id="UP000255334"/>
    </source>
</evidence>
<protein>
    <submittedName>
        <fullName evidence="2">Uncharacterized protein</fullName>
    </submittedName>
</protein>
<gene>
    <name evidence="2" type="ORF">DWU99_03580</name>
</gene>
<dbReference type="EMBL" id="QRBF01000001">
    <property type="protein sequence ID" value="RDS86349.1"/>
    <property type="molecule type" value="Genomic_DNA"/>
</dbReference>
<feature type="transmembrane region" description="Helical" evidence="1">
    <location>
        <begin position="46"/>
        <end position="68"/>
    </location>
</feature>
<keyword evidence="1" id="KW-1133">Transmembrane helix</keyword>
<organism evidence="2 3">
    <name type="scientific">Dyella psychrodurans</name>
    <dbReference type="NCBI Taxonomy" id="1927960"/>
    <lineage>
        <taxon>Bacteria</taxon>
        <taxon>Pseudomonadati</taxon>
        <taxon>Pseudomonadota</taxon>
        <taxon>Gammaproteobacteria</taxon>
        <taxon>Lysobacterales</taxon>
        <taxon>Rhodanobacteraceae</taxon>
        <taxon>Dyella</taxon>
    </lineage>
</organism>
<keyword evidence="1" id="KW-0812">Transmembrane</keyword>
<comment type="caution">
    <text evidence="2">The sequence shown here is derived from an EMBL/GenBank/DDBJ whole genome shotgun (WGS) entry which is preliminary data.</text>
</comment>
<sequence>MKTSDWLNHGWVLAIAFFFLAYCVVKGLRTGESSITYQTYKKSEDPGLYWIGIVINGVVALFALWLLFFR</sequence>
<dbReference type="Proteomes" id="UP000255334">
    <property type="component" value="Unassembled WGS sequence"/>
</dbReference>
<evidence type="ECO:0000313" key="2">
    <source>
        <dbReference type="EMBL" id="RDS86349.1"/>
    </source>
</evidence>
<name>A0A370XD82_9GAMM</name>